<evidence type="ECO:0000256" key="1">
    <source>
        <dbReference type="SAM" id="MobiDB-lite"/>
    </source>
</evidence>
<dbReference type="EMBL" id="ML143422">
    <property type="protein sequence ID" value="TBU28410.1"/>
    <property type="molecule type" value="Genomic_DNA"/>
</dbReference>
<proteinExistence type="predicted"/>
<dbReference type="AlphaFoldDB" id="A0A4Q9MLB1"/>
<reference evidence="2" key="1">
    <citation type="submission" date="2019-01" db="EMBL/GenBank/DDBJ databases">
        <title>Draft genome sequences of three monokaryotic isolates of the white-rot basidiomycete fungus Dichomitus squalens.</title>
        <authorList>
            <consortium name="DOE Joint Genome Institute"/>
            <person name="Lopez S.C."/>
            <person name="Andreopoulos B."/>
            <person name="Pangilinan J."/>
            <person name="Lipzen A."/>
            <person name="Riley R."/>
            <person name="Ahrendt S."/>
            <person name="Ng V."/>
            <person name="Barry K."/>
            <person name="Daum C."/>
            <person name="Grigoriev I.V."/>
            <person name="Hilden K.S."/>
            <person name="Makela M.R."/>
            <person name="de Vries R.P."/>
        </authorList>
    </citation>
    <scope>NUCLEOTIDE SEQUENCE [LARGE SCALE GENOMIC DNA]</scope>
    <source>
        <strain evidence="2">OM18370.1</strain>
    </source>
</reference>
<evidence type="ECO:0000313" key="2">
    <source>
        <dbReference type="EMBL" id="TBU28410.1"/>
    </source>
</evidence>
<sequence>MSPGSAPYTPIKRPLANLVIPLHRSHRVSETSLHTLCWFPRSSLAGYKMISGILLPKVSIQLFCPSAYLSALNRHTPHRRPRLKRLRIVVLRLLCVMYGVAFLHKPNYVVPSLPIKRRTGKRELGSSGPFASILRLTFLGGRRSASVAARREARQGGSPLTLSNALRSGLPTQSIAHRRNASPSPSAQPPSRRRMTRSPFSMPDPGSAGNRRTSQGGGAPSTPSQPLWCRARDARAMGEQRRLQLKDYEGTGSPSIALPETRNGAPLTRSPAD</sequence>
<name>A0A4Q9MLB1_9APHY</name>
<accession>A0A4Q9MLB1</accession>
<protein>
    <submittedName>
        <fullName evidence="2">Uncharacterized protein</fullName>
    </submittedName>
</protein>
<dbReference type="Proteomes" id="UP000292957">
    <property type="component" value="Unassembled WGS sequence"/>
</dbReference>
<organism evidence="2">
    <name type="scientific">Dichomitus squalens</name>
    <dbReference type="NCBI Taxonomy" id="114155"/>
    <lineage>
        <taxon>Eukaryota</taxon>
        <taxon>Fungi</taxon>
        <taxon>Dikarya</taxon>
        <taxon>Basidiomycota</taxon>
        <taxon>Agaricomycotina</taxon>
        <taxon>Agaricomycetes</taxon>
        <taxon>Polyporales</taxon>
        <taxon>Polyporaceae</taxon>
        <taxon>Dichomitus</taxon>
    </lineage>
</organism>
<gene>
    <name evidence="2" type="ORF">BD311DRAFT_328601</name>
</gene>
<feature type="region of interest" description="Disordered" evidence="1">
    <location>
        <begin position="172"/>
        <end position="273"/>
    </location>
</feature>
<feature type="compositionally biased region" description="Basic and acidic residues" evidence="1">
    <location>
        <begin position="230"/>
        <end position="249"/>
    </location>
</feature>